<sequence length="170" mass="18501">MTGLGSVDWPPTAIRTGRLVLRESEAGDREAFVELFSSPEVGTYIGGARPRDEVERSAPEVTGRRTGFFVVALGGAMIGMVTFDPHPDSGEPQLGYQFLPEFWGQGYAYEACVAALDWCAAALPDRQVVTTTQTANLASMRLAAKLGFTEVERFEGWGAEQWSGVWSPLH</sequence>
<dbReference type="STRING" id="40571.SAMN05660733_05647"/>
<dbReference type="EMBL" id="FWYC01000013">
    <property type="protein sequence ID" value="SMD19786.1"/>
    <property type="molecule type" value="Genomic_DNA"/>
</dbReference>
<dbReference type="Proteomes" id="UP000192840">
    <property type="component" value="Unassembled WGS sequence"/>
</dbReference>
<dbReference type="Gene3D" id="3.40.630.30">
    <property type="match status" value="1"/>
</dbReference>
<dbReference type="RefSeq" id="WP_030479279.1">
    <property type="nucleotide sequence ID" value="NZ_FWYC01000013.1"/>
</dbReference>
<name>A0A1W2FDV6_9PSEU</name>
<keyword evidence="3" id="KW-1185">Reference proteome</keyword>
<dbReference type="PROSITE" id="PS51186">
    <property type="entry name" value="GNAT"/>
    <property type="match status" value="1"/>
</dbReference>
<accession>A0A1W2FDV6</accession>
<dbReference type="InterPro" id="IPR016181">
    <property type="entry name" value="Acyl_CoA_acyltransferase"/>
</dbReference>
<gene>
    <name evidence="2" type="ORF">SAMN05660733_05647</name>
</gene>
<reference evidence="3" key="1">
    <citation type="submission" date="2017-04" db="EMBL/GenBank/DDBJ databases">
        <authorList>
            <person name="Varghese N."/>
            <person name="Submissions S."/>
        </authorList>
    </citation>
    <scope>NUCLEOTIDE SEQUENCE [LARGE SCALE GENOMIC DNA]</scope>
    <source>
        <strain evidence="3">DSM 44073</strain>
    </source>
</reference>
<dbReference type="eggNOG" id="COG1670">
    <property type="taxonomic scope" value="Bacteria"/>
</dbReference>
<dbReference type="GO" id="GO:0016747">
    <property type="term" value="F:acyltransferase activity, transferring groups other than amino-acyl groups"/>
    <property type="evidence" value="ECO:0007669"/>
    <property type="project" value="InterPro"/>
</dbReference>
<evidence type="ECO:0000313" key="3">
    <source>
        <dbReference type="Proteomes" id="UP000192840"/>
    </source>
</evidence>
<proteinExistence type="predicted"/>
<evidence type="ECO:0000313" key="2">
    <source>
        <dbReference type="EMBL" id="SMD19786.1"/>
    </source>
</evidence>
<dbReference type="OrthoDB" id="3533156at2"/>
<organism evidence="2 3">
    <name type="scientific">Lentzea albidocapillata</name>
    <dbReference type="NCBI Taxonomy" id="40571"/>
    <lineage>
        <taxon>Bacteria</taxon>
        <taxon>Bacillati</taxon>
        <taxon>Actinomycetota</taxon>
        <taxon>Actinomycetes</taxon>
        <taxon>Pseudonocardiales</taxon>
        <taxon>Pseudonocardiaceae</taxon>
        <taxon>Lentzea</taxon>
    </lineage>
</organism>
<dbReference type="AlphaFoldDB" id="A0A1W2FDV6"/>
<dbReference type="InterPro" id="IPR051531">
    <property type="entry name" value="N-acetyltransferase"/>
</dbReference>
<dbReference type="PANTHER" id="PTHR43792:SF1">
    <property type="entry name" value="N-ACETYLTRANSFERASE DOMAIN-CONTAINING PROTEIN"/>
    <property type="match status" value="1"/>
</dbReference>
<dbReference type="PANTHER" id="PTHR43792">
    <property type="entry name" value="GNAT FAMILY, PUTATIVE (AFU_ORTHOLOGUE AFUA_3G00765)-RELATED-RELATED"/>
    <property type="match status" value="1"/>
</dbReference>
<evidence type="ECO:0000259" key="1">
    <source>
        <dbReference type="PROSITE" id="PS51186"/>
    </source>
</evidence>
<protein>
    <submittedName>
        <fullName evidence="2">Protein N-acetyltransferase, RimJ/RimL family</fullName>
    </submittedName>
</protein>
<keyword evidence="2" id="KW-0808">Transferase</keyword>
<dbReference type="SUPFAM" id="SSF55729">
    <property type="entry name" value="Acyl-CoA N-acyltransferases (Nat)"/>
    <property type="match status" value="1"/>
</dbReference>
<dbReference type="InterPro" id="IPR000182">
    <property type="entry name" value="GNAT_dom"/>
</dbReference>
<dbReference type="Pfam" id="PF13302">
    <property type="entry name" value="Acetyltransf_3"/>
    <property type="match status" value="1"/>
</dbReference>
<feature type="domain" description="N-acetyltransferase" evidence="1">
    <location>
        <begin position="19"/>
        <end position="170"/>
    </location>
</feature>